<organism evidence="2 3">
    <name type="scientific">Penicillium cataractarum</name>
    <dbReference type="NCBI Taxonomy" id="2100454"/>
    <lineage>
        <taxon>Eukaryota</taxon>
        <taxon>Fungi</taxon>
        <taxon>Dikarya</taxon>
        <taxon>Ascomycota</taxon>
        <taxon>Pezizomycotina</taxon>
        <taxon>Eurotiomycetes</taxon>
        <taxon>Eurotiomycetidae</taxon>
        <taxon>Eurotiales</taxon>
        <taxon>Aspergillaceae</taxon>
        <taxon>Penicillium</taxon>
    </lineage>
</organism>
<protein>
    <submittedName>
        <fullName evidence="2">Uncharacterized protein</fullName>
    </submittedName>
</protein>
<feature type="region of interest" description="Disordered" evidence="1">
    <location>
        <begin position="1"/>
        <end position="119"/>
    </location>
</feature>
<feature type="compositionally biased region" description="Gly residues" evidence="1">
    <location>
        <begin position="65"/>
        <end position="74"/>
    </location>
</feature>
<sequence>MLAPGPAGTSMIGESNIQAAARRGLEKQRRREIELQTDRQGDTSEEDVQSEAMTLAQQKAEAWEGGIGHGGESGQRGSRDDGLGLRGQQDHGGASSKVSGKGGGRIRSVWGRIQKRLRG</sequence>
<name>A0A9W9SHT4_9EURO</name>
<evidence type="ECO:0000256" key="1">
    <source>
        <dbReference type="SAM" id="MobiDB-lite"/>
    </source>
</evidence>
<dbReference type="AlphaFoldDB" id="A0A9W9SHT4"/>
<reference evidence="2" key="1">
    <citation type="submission" date="2022-11" db="EMBL/GenBank/DDBJ databases">
        <authorList>
            <person name="Petersen C."/>
        </authorList>
    </citation>
    <scope>NUCLEOTIDE SEQUENCE</scope>
    <source>
        <strain evidence="2">IBT 29864</strain>
    </source>
</reference>
<dbReference type="Proteomes" id="UP001147782">
    <property type="component" value="Unassembled WGS sequence"/>
</dbReference>
<dbReference type="GeneID" id="81437456"/>
<dbReference type="RefSeq" id="XP_056556802.1">
    <property type="nucleotide sequence ID" value="XM_056698277.1"/>
</dbReference>
<evidence type="ECO:0000313" key="2">
    <source>
        <dbReference type="EMBL" id="KAJ5377939.1"/>
    </source>
</evidence>
<dbReference type="OrthoDB" id="4343518at2759"/>
<accession>A0A9W9SHT4</accession>
<dbReference type="EMBL" id="JAPZBS010000004">
    <property type="protein sequence ID" value="KAJ5377939.1"/>
    <property type="molecule type" value="Genomic_DNA"/>
</dbReference>
<gene>
    <name evidence="2" type="ORF">N7496_005348</name>
</gene>
<feature type="compositionally biased region" description="Basic and acidic residues" evidence="1">
    <location>
        <begin position="23"/>
        <end position="42"/>
    </location>
</feature>
<evidence type="ECO:0000313" key="3">
    <source>
        <dbReference type="Proteomes" id="UP001147782"/>
    </source>
</evidence>
<proteinExistence type="predicted"/>
<comment type="caution">
    <text evidence="2">The sequence shown here is derived from an EMBL/GenBank/DDBJ whole genome shotgun (WGS) entry which is preliminary data.</text>
</comment>
<reference evidence="2" key="2">
    <citation type="journal article" date="2023" name="IMA Fungus">
        <title>Comparative genomic study of the Penicillium genus elucidates a diverse pangenome and 15 lateral gene transfer events.</title>
        <authorList>
            <person name="Petersen C."/>
            <person name="Sorensen T."/>
            <person name="Nielsen M.R."/>
            <person name="Sondergaard T.E."/>
            <person name="Sorensen J.L."/>
            <person name="Fitzpatrick D.A."/>
            <person name="Frisvad J.C."/>
            <person name="Nielsen K.L."/>
        </authorList>
    </citation>
    <scope>NUCLEOTIDE SEQUENCE</scope>
    <source>
        <strain evidence="2">IBT 29864</strain>
    </source>
</reference>
<keyword evidence="3" id="KW-1185">Reference proteome</keyword>